<feature type="domain" description="HTH cro/C1-type" evidence="2">
    <location>
        <begin position="4"/>
        <end position="58"/>
    </location>
</feature>
<dbReference type="Pfam" id="PF12844">
    <property type="entry name" value="HTH_19"/>
    <property type="match status" value="1"/>
</dbReference>
<dbReference type="Proteomes" id="UP000501945">
    <property type="component" value="Chromosome"/>
</dbReference>
<dbReference type="PANTHER" id="PTHR46558">
    <property type="entry name" value="TRACRIPTIONAL REGULATORY PROTEIN-RELATED-RELATED"/>
    <property type="match status" value="1"/>
</dbReference>
<dbReference type="PROSITE" id="PS50943">
    <property type="entry name" value="HTH_CROC1"/>
    <property type="match status" value="2"/>
</dbReference>
<dbReference type="EMBL" id="CP047616">
    <property type="protein sequence ID" value="QIW54268.1"/>
    <property type="molecule type" value="Genomic_DNA"/>
</dbReference>
<dbReference type="AlphaFoldDB" id="A0A6H0UFA3"/>
<name>A0A6H0UFA3_9LACT</name>
<dbReference type="PANTHER" id="PTHR46558:SF11">
    <property type="entry name" value="HTH-TYPE TRANSCRIPTIONAL REGULATOR XRE"/>
    <property type="match status" value="1"/>
</dbReference>
<evidence type="ECO:0000256" key="1">
    <source>
        <dbReference type="ARBA" id="ARBA00023125"/>
    </source>
</evidence>
<accession>A0A6H0UFA3</accession>
<protein>
    <submittedName>
        <fullName evidence="3">Helix-turn-helix domain-containing protein</fullName>
    </submittedName>
</protein>
<gene>
    <name evidence="3" type="ORF">GU336_09025</name>
</gene>
<dbReference type="Gene3D" id="1.10.260.40">
    <property type="entry name" value="lambda repressor-like DNA-binding domains"/>
    <property type="match status" value="2"/>
</dbReference>
<dbReference type="CDD" id="cd00093">
    <property type="entry name" value="HTH_XRE"/>
    <property type="match status" value="2"/>
</dbReference>
<dbReference type="SMART" id="SM00530">
    <property type="entry name" value="HTH_XRE"/>
    <property type="match status" value="2"/>
</dbReference>
<organism evidence="3 4">
    <name type="scientific">Pseudolactococcus raffinolactis</name>
    <dbReference type="NCBI Taxonomy" id="1366"/>
    <lineage>
        <taxon>Bacteria</taxon>
        <taxon>Bacillati</taxon>
        <taxon>Bacillota</taxon>
        <taxon>Bacilli</taxon>
        <taxon>Lactobacillales</taxon>
        <taxon>Streptococcaceae</taxon>
        <taxon>Pseudolactococcus</taxon>
    </lineage>
</organism>
<sequence>MNKINSLRQEKNLTLKELADILGVSEATVSRWENGKSDIRGKNLKKLSDFFDVSESYLLGYIERPSLPNRLRELRKEKKISIEQLSTKVGIDEGRIIALESREDFQNIKKNDAYYSDVKKLADFFNTTIDYLEGRVGYKEDIFYTDLASAIFSEFSSLAFSTIATMKYLSEESQRKILEYSRFIAIEEARKLKTWEENPYLYRNAKRHISAINNDLPTYPEKK</sequence>
<evidence type="ECO:0000313" key="4">
    <source>
        <dbReference type="Proteomes" id="UP000501945"/>
    </source>
</evidence>
<proteinExistence type="predicted"/>
<evidence type="ECO:0000313" key="3">
    <source>
        <dbReference type="EMBL" id="QIW54268.1"/>
    </source>
</evidence>
<dbReference type="GO" id="GO:0003677">
    <property type="term" value="F:DNA binding"/>
    <property type="evidence" value="ECO:0007669"/>
    <property type="project" value="UniProtKB-KW"/>
</dbReference>
<dbReference type="SUPFAM" id="SSF47413">
    <property type="entry name" value="lambda repressor-like DNA-binding domains"/>
    <property type="match status" value="2"/>
</dbReference>
<keyword evidence="1" id="KW-0238">DNA-binding</keyword>
<reference evidence="3 4" key="1">
    <citation type="submission" date="2019-12" db="EMBL/GenBank/DDBJ databases">
        <title>Whole genome sequences of Lactococcus raffinolactis strains isolated from sewage.</title>
        <authorList>
            <person name="Ybazeta G."/>
            <person name="Ross M."/>
            <person name="Brabant-Kirwan D."/>
            <person name="Saleh M."/>
            <person name="Dillon J.A."/>
            <person name="Splinter K."/>
            <person name="Nokhbeh R."/>
        </authorList>
    </citation>
    <scope>NUCLEOTIDE SEQUENCE [LARGE SCALE GENOMIC DNA]</scope>
    <source>
        <strain evidence="3 4">Lr_19_5</strain>
    </source>
</reference>
<dbReference type="InterPro" id="IPR001387">
    <property type="entry name" value="Cro/C1-type_HTH"/>
</dbReference>
<evidence type="ECO:0000259" key="2">
    <source>
        <dbReference type="PROSITE" id="PS50943"/>
    </source>
</evidence>
<feature type="domain" description="HTH cro/C1-type" evidence="2">
    <location>
        <begin position="71"/>
        <end position="132"/>
    </location>
</feature>
<dbReference type="Pfam" id="PF01381">
    <property type="entry name" value="HTH_3"/>
    <property type="match status" value="1"/>
</dbReference>
<dbReference type="RefSeq" id="WP_167838903.1">
    <property type="nucleotide sequence ID" value="NZ_CP047616.1"/>
</dbReference>
<dbReference type="InterPro" id="IPR010982">
    <property type="entry name" value="Lambda_DNA-bd_dom_sf"/>
</dbReference>